<dbReference type="RefSeq" id="WP_184085884.1">
    <property type="nucleotide sequence ID" value="NZ_JACHIJ010000003.1"/>
</dbReference>
<reference evidence="2 3" key="1">
    <citation type="submission" date="2020-08" db="EMBL/GenBank/DDBJ databases">
        <title>Genomic Encyclopedia of Type Strains, Phase IV (KMG-IV): sequencing the most valuable type-strain genomes for metagenomic binning, comparative biology and taxonomic classification.</title>
        <authorList>
            <person name="Goeker M."/>
        </authorList>
    </citation>
    <scope>NUCLEOTIDE SEQUENCE [LARGE SCALE GENOMIC DNA]</scope>
    <source>
        <strain evidence="2 3">DSM 17498</strain>
    </source>
</reference>
<feature type="domain" description="GTPase-associated system helical" evidence="1">
    <location>
        <begin position="7"/>
        <end position="376"/>
    </location>
</feature>
<name>A0A840N7V2_9BRAD</name>
<organism evidence="2 3">
    <name type="scientific">Afipia massiliensis</name>
    <dbReference type="NCBI Taxonomy" id="211460"/>
    <lineage>
        <taxon>Bacteria</taxon>
        <taxon>Pseudomonadati</taxon>
        <taxon>Pseudomonadota</taxon>
        <taxon>Alphaproteobacteria</taxon>
        <taxon>Hyphomicrobiales</taxon>
        <taxon>Nitrobacteraceae</taxon>
        <taxon>Afipia</taxon>
    </lineage>
</organism>
<dbReference type="Proteomes" id="UP000521227">
    <property type="component" value="Unassembled WGS sequence"/>
</dbReference>
<accession>A0A840N7V2</accession>
<proteinExistence type="predicted"/>
<protein>
    <recommendedName>
        <fullName evidence="1">GTPase-associated system helical domain-containing protein</fullName>
    </recommendedName>
</protein>
<gene>
    <name evidence="2" type="ORF">HNQ36_002770</name>
</gene>
<evidence type="ECO:0000259" key="1">
    <source>
        <dbReference type="Pfam" id="PF19994"/>
    </source>
</evidence>
<evidence type="ECO:0000313" key="3">
    <source>
        <dbReference type="Proteomes" id="UP000521227"/>
    </source>
</evidence>
<sequence>MQTDILHRFLQNGLIEIGPEDERLTRLRAAAAQMASSITAERHGTPRFAMVAFDPKVSGDDPVLDEVAEAVAAHWATYRSAFADRPITVFRAVLLDGLRQAQEEDSGVAAAVALTTRNMLPHFDLGREKEILSGFAARSEELLSENVLDDWSTEVGDTGPKHAIPAAAKPNRLDRKVLLAKIEAAVGPTNEKGEAGSAPNSHWPNQGQPWSFMFAPKITAAIAESVDAMSDAVMNSRAKVDEALINAMKDFVGANLPTLIRASTALERRLDLLWWRQSLYSNPAKRSYRSMRPAAAAMQMAADVFASVSVLCPPSVEYFLREAVAEVVGDTRGKSAGFTFKQIANEASSIRSEVAMWWPAEVPDVGPGRRPLVSFLWTIRPKRRP</sequence>
<dbReference type="InterPro" id="IPR045523">
    <property type="entry name" value="GASH"/>
</dbReference>
<dbReference type="AlphaFoldDB" id="A0A840N7V2"/>
<dbReference type="EMBL" id="JACHIJ010000003">
    <property type="protein sequence ID" value="MBB5052796.1"/>
    <property type="molecule type" value="Genomic_DNA"/>
</dbReference>
<dbReference type="Pfam" id="PF19994">
    <property type="entry name" value="GASH"/>
    <property type="match status" value="1"/>
</dbReference>
<evidence type="ECO:0000313" key="2">
    <source>
        <dbReference type="EMBL" id="MBB5052796.1"/>
    </source>
</evidence>
<comment type="caution">
    <text evidence="2">The sequence shown here is derived from an EMBL/GenBank/DDBJ whole genome shotgun (WGS) entry which is preliminary data.</text>
</comment>